<feature type="transmembrane region" description="Helical" evidence="7">
    <location>
        <begin position="135"/>
        <end position="154"/>
    </location>
</feature>
<feature type="transmembrane region" description="Helical" evidence="7">
    <location>
        <begin position="47"/>
        <end position="67"/>
    </location>
</feature>
<keyword evidence="5 7" id="KW-1133">Transmembrane helix</keyword>
<dbReference type="SUPFAM" id="SSF103473">
    <property type="entry name" value="MFS general substrate transporter"/>
    <property type="match status" value="1"/>
</dbReference>
<evidence type="ECO:0000256" key="6">
    <source>
        <dbReference type="ARBA" id="ARBA00023136"/>
    </source>
</evidence>
<dbReference type="PANTHER" id="PTHR23517">
    <property type="entry name" value="RESISTANCE PROTEIN MDTM, PUTATIVE-RELATED-RELATED"/>
    <property type="match status" value="1"/>
</dbReference>
<proteinExistence type="predicted"/>
<keyword evidence="2" id="KW-0813">Transport</keyword>
<dbReference type="PANTHER" id="PTHR23517:SF2">
    <property type="entry name" value="MULTIDRUG RESISTANCE PROTEIN MDTH"/>
    <property type="match status" value="1"/>
</dbReference>
<organism evidence="9 10">
    <name type="scientific">Corallincola platygyrae</name>
    <dbReference type="NCBI Taxonomy" id="1193278"/>
    <lineage>
        <taxon>Bacteria</taxon>
        <taxon>Pseudomonadati</taxon>
        <taxon>Pseudomonadota</taxon>
        <taxon>Gammaproteobacteria</taxon>
        <taxon>Alteromonadales</taxon>
        <taxon>Psychromonadaceae</taxon>
        <taxon>Corallincola</taxon>
    </lineage>
</organism>
<reference evidence="10" key="1">
    <citation type="journal article" date="2019" name="Int. J. Syst. Evol. Microbiol.">
        <title>The Global Catalogue of Microorganisms (GCM) 10K type strain sequencing project: providing services to taxonomists for standard genome sequencing and annotation.</title>
        <authorList>
            <consortium name="The Broad Institute Genomics Platform"/>
            <consortium name="The Broad Institute Genome Sequencing Center for Infectious Disease"/>
            <person name="Wu L."/>
            <person name="Ma J."/>
        </authorList>
    </citation>
    <scope>NUCLEOTIDE SEQUENCE [LARGE SCALE GENOMIC DNA]</scope>
    <source>
        <strain evidence="10">CGMCC 1.10992</strain>
    </source>
</reference>
<feature type="transmembrane region" description="Helical" evidence="7">
    <location>
        <begin position="79"/>
        <end position="97"/>
    </location>
</feature>
<feature type="transmembrane region" description="Helical" evidence="7">
    <location>
        <begin position="12"/>
        <end position="35"/>
    </location>
</feature>
<protein>
    <submittedName>
        <fullName evidence="9">MFS transporter</fullName>
    </submittedName>
</protein>
<evidence type="ECO:0000256" key="5">
    <source>
        <dbReference type="ARBA" id="ARBA00022989"/>
    </source>
</evidence>
<dbReference type="InterPro" id="IPR050171">
    <property type="entry name" value="MFS_Transporters"/>
</dbReference>
<feature type="transmembrane region" description="Helical" evidence="7">
    <location>
        <begin position="367"/>
        <end position="386"/>
    </location>
</feature>
<keyword evidence="4 7" id="KW-0812">Transmembrane</keyword>
<comment type="subcellular location">
    <subcellularLocation>
        <location evidence="1">Cell membrane</location>
        <topology evidence="1">Multi-pass membrane protein</topology>
    </subcellularLocation>
</comment>
<evidence type="ECO:0000313" key="9">
    <source>
        <dbReference type="EMBL" id="MFD2097656.1"/>
    </source>
</evidence>
<dbReference type="RefSeq" id="WP_345341802.1">
    <property type="nucleotide sequence ID" value="NZ_BAABLI010000031.1"/>
</dbReference>
<feature type="transmembrane region" description="Helical" evidence="7">
    <location>
        <begin position="166"/>
        <end position="185"/>
    </location>
</feature>
<dbReference type="PROSITE" id="PS00216">
    <property type="entry name" value="SUGAR_TRANSPORT_1"/>
    <property type="match status" value="1"/>
</dbReference>
<dbReference type="Gene3D" id="1.20.1250.20">
    <property type="entry name" value="MFS general substrate transporter like domains"/>
    <property type="match status" value="1"/>
</dbReference>
<dbReference type="Gene3D" id="3.30.70.100">
    <property type="match status" value="1"/>
</dbReference>
<accession>A0ABW4XQ35</accession>
<feature type="transmembrane region" description="Helical" evidence="7">
    <location>
        <begin position="338"/>
        <end position="361"/>
    </location>
</feature>
<keyword evidence="3" id="KW-1003">Cell membrane</keyword>
<evidence type="ECO:0000313" key="10">
    <source>
        <dbReference type="Proteomes" id="UP001597380"/>
    </source>
</evidence>
<dbReference type="InterPro" id="IPR011701">
    <property type="entry name" value="MFS"/>
</dbReference>
<dbReference type="InterPro" id="IPR020846">
    <property type="entry name" value="MFS_dom"/>
</dbReference>
<evidence type="ECO:0000256" key="1">
    <source>
        <dbReference type="ARBA" id="ARBA00004651"/>
    </source>
</evidence>
<gene>
    <name evidence="9" type="ORF">ACFSJ3_16820</name>
</gene>
<evidence type="ECO:0000256" key="4">
    <source>
        <dbReference type="ARBA" id="ARBA00022692"/>
    </source>
</evidence>
<comment type="caution">
    <text evidence="9">The sequence shown here is derived from an EMBL/GenBank/DDBJ whole genome shotgun (WGS) entry which is preliminary data.</text>
</comment>
<dbReference type="Proteomes" id="UP001597380">
    <property type="component" value="Unassembled WGS sequence"/>
</dbReference>
<dbReference type="InterPro" id="IPR005829">
    <property type="entry name" value="Sugar_transporter_CS"/>
</dbReference>
<feature type="domain" description="Major facilitator superfamily (MFS) profile" evidence="8">
    <location>
        <begin position="12"/>
        <end position="391"/>
    </location>
</feature>
<evidence type="ECO:0000256" key="3">
    <source>
        <dbReference type="ARBA" id="ARBA00022475"/>
    </source>
</evidence>
<dbReference type="CDD" id="cd17472">
    <property type="entry name" value="MFS_YajR_like"/>
    <property type="match status" value="1"/>
</dbReference>
<dbReference type="InterPro" id="IPR036259">
    <property type="entry name" value="MFS_trans_sf"/>
</dbReference>
<feature type="transmembrane region" description="Helical" evidence="7">
    <location>
        <begin position="249"/>
        <end position="270"/>
    </location>
</feature>
<dbReference type="PROSITE" id="PS50850">
    <property type="entry name" value="MFS"/>
    <property type="match status" value="1"/>
</dbReference>
<dbReference type="EMBL" id="JBHUHT010000027">
    <property type="protein sequence ID" value="MFD2097656.1"/>
    <property type="molecule type" value="Genomic_DNA"/>
</dbReference>
<name>A0ABW4XQ35_9GAMM</name>
<feature type="transmembrane region" description="Helical" evidence="7">
    <location>
        <begin position="103"/>
        <end position="123"/>
    </location>
</feature>
<feature type="transmembrane region" description="Helical" evidence="7">
    <location>
        <begin position="213"/>
        <end position="234"/>
    </location>
</feature>
<evidence type="ECO:0000259" key="8">
    <source>
        <dbReference type="PROSITE" id="PS50850"/>
    </source>
</evidence>
<evidence type="ECO:0000256" key="2">
    <source>
        <dbReference type="ARBA" id="ARBA00022448"/>
    </source>
</evidence>
<sequence length="456" mass="48781">MALGLSPTESKTAYSLATVFAARMLGLFMIMPVFALYGSELDGYAPLWVGLAIGAYGLTQALFQIPMGLASDRFGRKPIIYFGLLLFFIGSVVSALSDSVYGVTIGRALQGMGAISSVVLALAADLTRDENRPKVMALIGMFIGISFAVALVAGPVLAPKLHLPGLFWLTSGLAIVSCLLVWRAVPNTVSSAPKGDVAPIPSRLKQMASDPQLSRLNIGIFALHLVMTAMFVGLPGELIRAGYEAPSHWHVYLPTLLLSFVLMIPVLIVTGKKRNSRGGVRFAQLLLIASLILFAFAPTNWLLVTGIIVFFTGFNYLEATLPTLIARFAPAGAKGSAMGIYASSQFFGAFLGGVLGGVLVQWYSVQILFWAAAFIVVLWGIAAWGMQEAGRYRSVTLNLPEDEQGIPSPTWLMEQLQQLPGVKEVTVVAGEGLTYLKVDETFELATAKAVVAGRQS</sequence>
<keyword evidence="10" id="KW-1185">Reference proteome</keyword>
<dbReference type="Pfam" id="PF07690">
    <property type="entry name" value="MFS_1"/>
    <property type="match status" value="1"/>
</dbReference>
<evidence type="ECO:0000256" key="7">
    <source>
        <dbReference type="SAM" id="Phobius"/>
    </source>
</evidence>
<keyword evidence="6 7" id="KW-0472">Membrane</keyword>